<dbReference type="OrthoDB" id="4843387at2759"/>
<sequence length="109" mass="12503">MSLLGIYSLCKKYETRRSSENKRGSDRKPKTSTGEGSMNVRFAQKKNDISSREIVKDLKWNVSAVTVCLIVKNSWLISCIETQRPYISIQNMEVRLAFAKEHISNVSQF</sequence>
<gene>
    <name evidence="2" type="ORF">AVEN_117230_1</name>
</gene>
<feature type="region of interest" description="Disordered" evidence="1">
    <location>
        <begin position="15"/>
        <end position="42"/>
    </location>
</feature>
<reference evidence="2 3" key="1">
    <citation type="journal article" date="2019" name="Sci. Rep.">
        <title>Orb-weaving spider Araneus ventricosus genome elucidates the spidroin gene catalogue.</title>
        <authorList>
            <person name="Kono N."/>
            <person name="Nakamura H."/>
            <person name="Ohtoshi R."/>
            <person name="Moran D.A.P."/>
            <person name="Shinohara A."/>
            <person name="Yoshida Y."/>
            <person name="Fujiwara M."/>
            <person name="Mori M."/>
            <person name="Tomita M."/>
            <person name="Arakawa K."/>
        </authorList>
    </citation>
    <scope>NUCLEOTIDE SEQUENCE [LARGE SCALE GENOMIC DNA]</scope>
</reference>
<evidence type="ECO:0000313" key="3">
    <source>
        <dbReference type="Proteomes" id="UP000499080"/>
    </source>
</evidence>
<evidence type="ECO:0000313" key="2">
    <source>
        <dbReference type="EMBL" id="GBL84481.1"/>
    </source>
</evidence>
<dbReference type="AlphaFoldDB" id="A0A4Y2AWQ0"/>
<accession>A0A4Y2AWQ0</accession>
<evidence type="ECO:0000256" key="1">
    <source>
        <dbReference type="SAM" id="MobiDB-lite"/>
    </source>
</evidence>
<protein>
    <recommendedName>
        <fullName evidence="4">Transposase Tc1-like domain-containing protein</fullName>
    </recommendedName>
</protein>
<keyword evidence="3" id="KW-1185">Reference proteome</keyword>
<comment type="caution">
    <text evidence="2">The sequence shown here is derived from an EMBL/GenBank/DDBJ whole genome shotgun (WGS) entry which is preliminary data.</text>
</comment>
<proteinExistence type="predicted"/>
<organism evidence="2 3">
    <name type="scientific">Araneus ventricosus</name>
    <name type="common">Orbweaver spider</name>
    <name type="synonym">Epeira ventricosa</name>
    <dbReference type="NCBI Taxonomy" id="182803"/>
    <lineage>
        <taxon>Eukaryota</taxon>
        <taxon>Metazoa</taxon>
        <taxon>Ecdysozoa</taxon>
        <taxon>Arthropoda</taxon>
        <taxon>Chelicerata</taxon>
        <taxon>Arachnida</taxon>
        <taxon>Araneae</taxon>
        <taxon>Araneomorphae</taxon>
        <taxon>Entelegynae</taxon>
        <taxon>Araneoidea</taxon>
        <taxon>Araneidae</taxon>
        <taxon>Araneus</taxon>
    </lineage>
</organism>
<dbReference type="EMBL" id="BGPR01000037">
    <property type="protein sequence ID" value="GBL84481.1"/>
    <property type="molecule type" value="Genomic_DNA"/>
</dbReference>
<dbReference type="Proteomes" id="UP000499080">
    <property type="component" value="Unassembled WGS sequence"/>
</dbReference>
<evidence type="ECO:0008006" key="4">
    <source>
        <dbReference type="Google" id="ProtNLM"/>
    </source>
</evidence>
<feature type="compositionally biased region" description="Basic and acidic residues" evidence="1">
    <location>
        <begin position="15"/>
        <end position="29"/>
    </location>
</feature>
<name>A0A4Y2AWQ0_ARAVE</name>